<evidence type="ECO:0000313" key="1">
    <source>
        <dbReference type="EMBL" id="GBP16243.1"/>
    </source>
</evidence>
<keyword evidence="2" id="KW-1185">Reference proteome</keyword>
<organism evidence="1 2">
    <name type="scientific">Eumeta variegata</name>
    <name type="common">Bagworm moth</name>
    <name type="synonym">Eumeta japonica</name>
    <dbReference type="NCBI Taxonomy" id="151549"/>
    <lineage>
        <taxon>Eukaryota</taxon>
        <taxon>Metazoa</taxon>
        <taxon>Ecdysozoa</taxon>
        <taxon>Arthropoda</taxon>
        <taxon>Hexapoda</taxon>
        <taxon>Insecta</taxon>
        <taxon>Pterygota</taxon>
        <taxon>Neoptera</taxon>
        <taxon>Endopterygota</taxon>
        <taxon>Lepidoptera</taxon>
        <taxon>Glossata</taxon>
        <taxon>Ditrysia</taxon>
        <taxon>Tineoidea</taxon>
        <taxon>Psychidae</taxon>
        <taxon>Oiketicinae</taxon>
        <taxon>Eumeta</taxon>
    </lineage>
</organism>
<evidence type="ECO:0000313" key="2">
    <source>
        <dbReference type="Proteomes" id="UP000299102"/>
    </source>
</evidence>
<proteinExistence type="predicted"/>
<sequence>MSTVSSAQEGLTHLRRSLHRERELSIRDLLAAAAAQWTLSPRTWAPEQNWIADELNARPISYAIPSFG</sequence>
<comment type="caution">
    <text evidence="1">The sequence shown here is derived from an EMBL/GenBank/DDBJ whole genome shotgun (WGS) entry which is preliminary data.</text>
</comment>
<gene>
    <name evidence="1" type="ORF">EVAR_93612_1</name>
</gene>
<reference evidence="1 2" key="1">
    <citation type="journal article" date="2019" name="Commun. Biol.">
        <title>The bagworm genome reveals a unique fibroin gene that provides high tensile strength.</title>
        <authorList>
            <person name="Kono N."/>
            <person name="Nakamura H."/>
            <person name="Ohtoshi R."/>
            <person name="Tomita M."/>
            <person name="Numata K."/>
            <person name="Arakawa K."/>
        </authorList>
    </citation>
    <scope>NUCLEOTIDE SEQUENCE [LARGE SCALE GENOMIC DNA]</scope>
</reference>
<dbReference type="AlphaFoldDB" id="A0A4C1TQI9"/>
<protein>
    <submittedName>
        <fullName evidence="1">Uncharacterized protein</fullName>
    </submittedName>
</protein>
<dbReference type="Proteomes" id="UP000299102">
    <property type="component" value="Unassembled WGS sequence"/>
</dbReference>
<dbReference type="EMBL" id="BGZK01000078">
    <property type="protein sequence ID" value="GBP16243.1"/>
    <property type="molecule type" value="Genomic_DNA"/>
</dbReference>
<name>A0A4C1TQI9_EUMVA</name>
<accession>A0A4C1TQI9</accession>